<evidence type="ECO:0000313" key="2">
    <source>
        <dbReference type="EMBL" id="THV08676.1"/>
    </source>
</evidence>
<sequence>MLPLLCSHLCLHSIVRGRALEPFQCTYAVCTFVFNQELFRASLPKKTYSIDHDAVLPLARTWIHLYVLTFQGKRPLSHTLYLTTYTLAADLSKRDSAARHDLSVQFRYPLRHPSYFTAPSYSQD</sequence>
<protein>
    <recommendedName>
        <fullName evidence="4">Secreted protein</fullName>
    </recommendedName>
</protein>
<evidence type="ECO:0008006" key="4">
    <source>
        <dbReference type="Google" id="ProtNLM"/>
    </source>
</evidence>
<feature type="chain" id="PRO_5020205140" description="Secreted protein" evidence="1">
    <location>
        <begin position="20"/>
        <end position="124"/>
    </location>
</feature>
<gene>
    <name evidence="2" type="ORF">K435DRAFT_20286</name>
</gene>
<reference evidence="2 3" key="1">
    <citation type="journal article" date="2019" name="Nat. Ecol. Evol.">
        <title>Megaphylogeny resolves global patterns of mushroom evolution.</title>
        <authorList>
            <person name="Varga T."/>
            <person name="Krizsan K."/>
            <person name="Foldi C."/>
            <person name="Dima B."/>
            <person name="Sanchez-Garcia M."/>
            <person name="Sanchez-Ramirez S."/>
            <person name="Szollosi G.J."/>
            <person name="Szarkandi J.G."/>
            <person name="Papp V."/>
            <person name="Albert L."/>
            <person name="Andreopoulos W."/>
            <person name="Angelini C."/>
            <person name="Antonin V."/>
            <person name="Barry K.W."/>
            <person name="Bougher N.L."/>
            <person name="Buchanan P."/>
            <person name="Buyck B."/>
            <person name="Bense V."/>
            <person name="Catcheside P."/>
            <person name="Chovatia M."/>
            <person name="Cooper J."/>
            <person name="Damon W."/>
            <person name="Desjardin D."/>
            <person name="Finy P."/>
            <person name="Geml J."/>
            <person name="Haridas S."/>
            <person name="Hughes K."/>
            <person name="Justo A."/>
            <person name="Karasinski D."/>
            <person name="Kautmanova I."/>
            <person name="Kiss B."/>
            <person name="Kocsube S."/>
            <person name="Kotiranta H."/>
            <person name="LaButti K.M."/>
            <person name="Lechner B.E."/>
            <person name="Liimatainen K."/>
            <person name="Lipzen A."/>
            <person name="Lukacs Z."/>
            <person name="Mihaltcheva S."/>
            <person name="Morgado L.N."/>
            <person name="Niskanen T."/>
            <person name="Noordeloos M.E."/>
            <person name="Ohm R.A."/>
            <person name="Ortiz-Santana B."/>
            <person name="Ovrebo C."/>
            <person name="Racz N."/>
            <person name="Riley R."/>
            <person name="Savchenko A."/>
            <person name="Shiryaev A."/>
            <person name="Soop K."/>
            <person name="Spirin V."/>
            <person name="Szebenyi C."/>
            <person name="Tomsovsky M."/>
            <person name="Tulloss R.E."/>
            <person name="Uehling J."/>
            <person name="Grigoriev I.V."/>
            <person name="Vagvolgyi C."/>
            <person name="Papp T."/>
            <person name="Martin F.M."/>
            <person name="Miettinen O."/>
            <person name="Hibbett D.S."/>
            <person name="Nagy L.G."/>
        </authorList>
    </citation>
    <scope>NUCLEOTIDE SEQUENCE [LARGE SCALE GENOMIC DNA]</scope>
    <source>
        <strain evidence="2 3">CBS 962.96</strain>
    </source>
</reference>
<keyword evidence="3" id="KW-1185">Reference proteome</keyword>
<organism evidence="2 3">
    <name type="scientific">Dendrothele bispora (strain CBS 962.96)</name>
    <dbReference type="NCBI Taxonomy" id="1314807"/>
    <lineage>
        <taxon>Eukaryota</taxon>
        <taxon>Fungi</taxon>
        <taxon>Dikarya</taxon>
        <taxon>Basidiomycota</taxon>
        <taxon>Agaricomycotina</taxon>
        <taxon>Agaricomycetes</taxon>
        <taxon>Agaricomycetidae</taxon>
        <taxon>Agaricales</taxon>
        <taxon>Agaricales incertae sedis</taxon>
        <taxon>Dendrothele</taxon>
    </lineage>
</organism>
<dbReference type="AlphaFoldDB" id="A0A4V4HJ19"/>
<dbReference type="Proteomes" id="UP000297245">
    <property type="component" value="Unassembled WGS sequence"/>
</dbReference>
<keyword evidence="1" id="KW-0732">Signal</keyword>
<feature type="signal peptide" evidence="1">
    <location>
        <begin position="1"/>
        <end position="19"/>
    </location>
</feature>
<proteinExistence type="predicted"/>
<name>A0A4V4HJ19_DENBC</name>
<dbReference type="EMBL" id="ML179035">
    <property type="protein sequence ID" value="THV08676.1"/>
    <property type="molecule type" value="Genomic_DNA"/>
</dbReference>
<accession>A0A4V4HJ19</accession>
<evidence type="ECO:0000256" key="1">
    <source>
        <dbReference type="SAM" id="SignalP"/>
    </source>
</evidence>
<evidence type="ECO:0000313" key="3">
    <source>
        <dbReference type="Proteomes" id="UP000297245"/>
    </source>
</evidence>